<comment type="caution">
    <text evidence="1">The sequence shown here is derived from an EMBL/GenBank/DDBJ whole genome shotgun (WGS) entry which is preliminary data.</text>
</comment>
<name>A0A554LEF6_9BACT</name>
<feature type="non-terminal residue" evidence="1">
    <location>
        <position position="115"/>
    </location>
</feature>
<evidence type="ECO:0000313" key="1">
    <source>
        <dbReference type="EMBL" id="TSC91262.1"/>
    </source>
</evidence>
<dbReference type="EMBL" id="VMGH01000045">
    <property type="protein sequence ID" value="TSC91262.1"/>
    <property type="molecule type" value="Genomic_DNA"/>
</dbReference>
<evidence type="ECO:0000313" key="2">
    <source>
        <dbReference type="Proteomes" id="UP000318296"/>
    </source>
</evidence>
<protein>
    <submittedName>
        <fullName evidence="1">Uncharacterized protein</fullName>
    </submittedName>
</protein>
<gene>
    <name evidence="1" type="ORF">CEN92_303</name>
</gene>
<organism evidence="1 2">
    <name type="scientific">Candidatus Berkelbacteria bacterium Licking1014_96</name>
    <dbReference type="NCBI Taxonomy" id="2017149"/>
    <lineage>
        <taxon>Bacteria</taxon>
        <taxon>Candidatus Berkelbacteria</taxon>
    </lineage>
</organism>
<accession>A0A554LEF6</accession>
<reference evidence="1 2" key="1">
    <citation type="submission" date="2017-07" db="EMBL/GenBank/DDBJ databases">
        <title>Mechanisms for carbon and nitrogen cycling indicate functional differentiation within the Candidate Phyla Radiation.</title>
        <authorList>
            <person name="Danczak R.E."/>
            <person name="Johnston M.D."/>
            <person name="Kenah C."/>
            <person name="Slattery M."/>
            <person name="Wrighton K.C."/>
            <person name="Wilkins M.J."/>
        </authorList>
    </citation>
    <scope>NUCLEOTIDE SEQUENCE [LARGE SCALE GENOMIC DNA]</scope>
    <source>
        <strain evidence="1">Licking1014_96</strain>
    </source>
</reference>
<dbReference type="AlphaFoldDB" id="A0A554LEF6"/>
<sequence>MEILGTQEELGHRLMIVSSEEGLTARGVWKLGETPRVLGRITQEHAEVALAIVRGDSKMAYEGAMALGCNEGATLIYLSGCLSLATRYWALNSWLDFAVRDSRRALEGLKDTPMP</sequence>
<proteinExistence type="predicted"/>
<dbReference type="Proteomes" id="UP000318296">
    <property type="component" value="Unassembled WGS sequence"/>
</dbReference>